<evidence type="ECO:0000313" key="1">
    <source>
        <dbReference type="EMBL" id="CAF5129079.1"/>
    </source>
</evidence>
<reference evidence="1" key="1">
    <citation type="submission" date="2021-02" db="EMBL/GenBank/DDBJ databases">
        <authorList>
            <person name="Nowell W R."/>
        </authorList>
    </citation>
    <scope>NUCLEOTIDE SEQUENCE</scope>
</reference>
<dbReference type="Gene3D" id="3.40.50.2300">
    <property type="match status" value="2"/>
</dbReference>
<feature type="non-terminal residue" evidence="1">
    <location>
        <position position="1"/>
    </location>
</feature>
<dbReference type="EMBL" id="CAJOBH010247337">
    <property type="protein sequence ID" value="CAF5129079.1"/>
    <property type="molecule type" value="Genomic_DNA"/>
</dbReference>
<dbReference type="Proteomes" id="UP000681967">
    <property type="component" value="Unassembled WGS sequence"/>
</dbReference>
<gene>
    <name evidence="1" type="ORF">BYL167_LOCUS68204</name>
</gene>
<sequence>ITGKVKFTSNGERTGFELDVVHLSEAGVTKVGTWTREKGANFTLTPIARGGLFNSTLIVTTIVVCKSTYSIHI</sequence>
<dbReference type="AlphaFoldDB" id="A0A8S3FNA0"/>
<comment type="caution">
    <text evidence="1">The sequence shown here is derived from an EMBL/GenBank/DDBJ whole genome shotgun (WGS) entry which is preliminary data.</text>
</comment>
<protein>
    <submittedName>
        <fullName evidence="1">Uncharacterized protein</fullName>
    </submittedName>
</protein>
<name>A0A8S3FNA0_9BILA</name>
<feature type="non-terminal residue" evidence="1">
    <location>
        <position position="73"/>
    </location>
</feature>
<evidence type="ECO:0000313" key="2">
    <source>
        <dbReference type="Proteomes" id="UP000681967"/>
    </source>
</evidence>
<proteinExistence type="predicted"/>
<organism evidence="1 2">
    <name type="scientific">Rotaria magnacalcarata</name>
    <dbReference type="NCBI Taxonomy" id="392030"/>
    <lineage>
        <taxon>Eukaryota</taxon>
        <taxon>Metazoa</taxon>
        <taxon>Spiralia</taxon>
        <taxon>Gnathifera</taxon>
        <taxon>Rotifera</taxon>
        <taxon>Eurotatoria</taxon>
        <taxon>Bdelloidea</taxon>
        <taxon>Philodinida</taxon>
        <taxon>Philodinidae</taxon>
        <taxon>Rotaria</taxon>
    </lineage>
</organism>
<accession>A0A8S3FNA0</accession>